<name>A0A370GY77_9BACI</name>
<dbReference type="InterPro" id="IPR029410">
    <property type="entry name" value="CAP_assoc"/>
</dbReference>
<evidence type="ECO:0000313" key="5">
    <source>
        <dbReference type="Proteomes" id="UP000255326"/>
    </source>
</evidence>
<dbReference type="SUPFAM" id="SSF55797">
    <property type="entry name" value="PR-1-like"/>
    <property type="match status" value="1"/>
</dbReference>
<dbReference type="Proteomes" id="UP000255326">
    <property type="component" value="Unassembled WGS sequence"/>
</dbReference>
<evidence type="ECO:0000259" key="2">
    <source>
        <dbReference type="Pfam" id="PF00188"/>
    </source>
</evidence>
<accession>A0A370GY77</accession>
<dbReference type="AlphaFoldDB" id="A0A370GY77"/>
<comment type="caution">
    <text evidence="4">The sequence shown here is derived from an EMBL/GenBank/DDBJ whole genome shotgun (WGS) entry which is preliminary data.</text>
</comment>
<dbReference type="Pfam" id="PF14504">
    <property type="entry name" value="CAP_assoc_N"/>
    <property type="match status" value="1"/>
</dbReference>
<dbReference type="CDD" id="cd05379">
    <property type="entry name" value="CAP_bacterial"/>
    <property type="match status" value="1"/>
</dbReference>
<reference evidence="4 5" key="1">
    <citation type="submission" date="2018-07" db="EMBL/GenBank/DDBJ databases">
        <title>Genomic Encyclopedia of Type Strains, Phase IV (KMG-IV): sequencing the most valuable type-strain genomes for metagenomic binning, comparative biology and taxonomic classification.</title>
        <authorList>
            <person name="Goeker M."/>
        </authorList>
    </citation>
    <scope>NUCLEOTIDE SEQUENCE [LARGE SCALE GENOMIC DNA]</scope>
    <source>
        <strain evidence="4 5">DSM 25281</strain>
    </source>
</reference>
<feature type="domain" description="CAP-associated" evidence="3">
    <location>
        <begin position="38"/>
        <end position="177"/>
    </location>
</feature>
<feature type="compositionally biased region" description="Basic and acidic residues" evidence="1">
    <location>
        <begin position="1"/>
        <end position="17"/>
    </location>
</feature>
<sequence>MLKDEHAQVVKTDEKISMNKSGPAENKARPKDGITTLIGQTANSLKKLHGSPDRVDISAYGYQWWIYNADPEKYMQVGVENGKIVTIFAAGKDLDVSPYKIGQSINEIYSSTPLNQDIQVQYDQGTYRFELSEEDLNIRPIVQLGDIYLQLYLDKFKGTLSSVRVLDKGTLIKLRPYEMVYRGELKDPEPPSEFEWTEIDKGSEKQILDLTNIIRKRFGLNPLEWDEETSKVAFQHSKDMYENQYFSHTSPQFGDLSDRLNEAEVFYQMAGENIAAKYADGPAAVEGWLNSSSHRETMLKKEFTHLGVGVYQKYYTQNFLQKDWE</sequence>
<dbReference type="InterPro" id="IPR014044">
    <property type="entry name" value="CAP_dom"/>
</dbReference>
<dbReference type="EMBL" id="QQAY01000001">
    <property type="protein sequence ID" value="RDI47584.1"/>
    <property type="molecule type" value="Genomic_DNA"/>
</dbReference>
<dbReference type="PANTHER" id="PTHR31157:SF26">
    <property type="entry name" value="SCP-LIKE EXTRACELLULAR PROTEIN"/>
    <property type="match status" value="1"/>
</dbReference>
<keyword evidence="5" id="KW-1185">Reference proteome</keyword>
<evidence type="ECO:0000313" key="4">
    <source>
        <dbReference type="EMBL" id="RDI47584.1"/>
    </source>
</evidence>
<protein>
    <submittedName>
        <fullName evidence="4">Uncharacterized protein YkwD</fullName>
    </submittedName>
</protein>
<dbReference type="PANTHER" id="PTHR31157">
    <property type="entry name" value="SCP DOMAIN-CONTAINING PROTEIN"/>
    <property type="match status" value="1"/>
</dbReference>
<evidence type="ECO:0000256" key="1">
    <source>
        <dbReference type="SAM" id="MobiDB-lite"/>
    </source>
</evidence>
<organism evidence="4 5">
    <name type="scientific">Falsibacillus pallidus</name>
    <dbReference type="NCBI Taxonomy" id="493781"/>
    <lineage>
        <taxon>Bacteria</taxon>
        <taxon>Bacillati</taxon>
        <taxon>Bacillota</taxon>
        <taxon>Bacilli</taxon>
        <taxon>Bacillales</taxon>
        <taxon>Bacillaceae</taxon>
        <taxon>Falsibacillus</taxon>
    </lineage>
</organism>
<gene>
    <name evidence="4" type="ORF">DFR59_101243</name>
</gene>
<dbReference type="Gene3D" id="3.40.33.10">
    <property type="entry name" value="CAP"/>
    <property type="match status" value="1"/>
</dbReference>
<feature type="domain" description="SCP" evidence="2">
    <location>
        <begin position="208"/>
        <end position="318"/>
    </location>
</feature>
<proteinExistence type="predicted"/>
<feature type="region of interest" description="Disordered" evidence="1">
    <location>
        <begin position="1"/>
        <end position="33"/>
    </location>
</feature>
<evidence type="ECO:0000259" key="3">
    <source>
        <dbReference type="Pfam" id="PF14504"/>
    </source>
</evidence>
<dbReference type="InterPro" id="IPR035940">
    <property type="entry name" value="CAP_sf"/>
</dbReference>
<dbReference type="Pfam" id="PF00188">
    <property type="entry name" value="CAP"/>
    <property type="match status" value="1"/>
</dbReference>